<name>A0A6G8MXC9_9VIRU</name>
<evidence type="ECO:0000313" key="2">
    <source>
        <dbReference type="Proteomes" id="UP001224087"/>
    </source>
</evidence>
<protein>
    <submittedName>
        <fullName evidence="1">Uncharacterized protein</fullName>
    </submittedName>
</protein>
<dbReference type="EMBL" id="MN873693">
    <property type="protein sequence ID" value="QIN54302.1"/>
    <property type="molecule type" value="Genomic_DNA"/>
</dbReference>
<reference evidence="1" key="1">
    <citation type="submission" date="2019-12" db="EMBL/GenBank/DDBJ databases">
        <title>The DNA Methylation Landscape of Giant Viruses.</title>
        <authorList>
            <person name="Jeudy S."/>
            <person name="Rigou S."/>
            <person name="Alempic J.-M."/>
            <person name="Claverie J.-M."/>
            <person name="Abergel C."/>
            <person name="Legendre M."/>
        </authorList>
    </citation>
    <scope>NUCLEOTIDE SEQUENCE</scope>
    <source>
        <strain evidence="1">P4</strain>
    </source>
</reference>
<keyword evidence="2" id="KW-1185">Reference proteome</keyword>
<accession>A0A6G8MXC9</accession>
<sequence length="87" mass="10457">MPFWQIRDEEGKDRTIMYSLPTQENFTLENFQKLVRPMLMSGDVLIVDFFRSIFRDRDFNTVIKENYIGGSIYLFLHGRPEEAYRGR</sequence>
<proteinExistence type="predicted"/>
<evidence type="ECO:0000313" key="1">
    <source>
        <dbReference type="EMBL" id="QIN54302.1"/>
    </source>
</evidence>
<organism evidence="1 2">
    <name type="scientific">Cedratvirus kamchatka</name>
    <dbReference type="NCBI Taxonomy" id="2716914"/>
    <lineage>
        <taxon>Viruses</taxon>
        <taxon>Pithoviruses</taxon>
        <taxon>Orthocedratvirinae</taxon>
        <taxon>Alphacedratvirus</taxon>
        <taxon>Alphacedratvirus rossiense</taxon>
    </lineage>
</organism>
<dbReference type="Proteomes" id="UP001224087">
    <property type="component" value="Segment"/>
</dbReference>
<gene>
    <name evidence="1" type="primary">ck177</name>
</gene>